<dbReference type="SUPFAM" id="SSF52540">
    <property type="entry name" value="P-loop containing nucleoside triphosphate hydrolases"/>
    <property type="match status" value="2"/>
</dbReference>
<gene>
    <name evidence="3" type="ORF">EYB53_010755</name>
</gene>
<accession>A0ABS4D9T3</accession>
<dbReference type="InterPro" id="IPR027417">
    <property type="entry name" value="P-loop_NTPase"/>
</dbReference>
<evidence type="ECO:0000313" key="4">
    <source>
        <dbReference type="Proteomes" id="UP001193081"/>
    </source>
</evidence>
<comment type="caution">
    <text evidence="3">The sequence shown here is derived from an EMBL/GenBank/DDBJ whole genome shotgun (WGS) entry which is preliminary data.</text>
</comment>
<organism evidence="3 4">
    <name type="scientific">Candidatus Chloroploca mongolica</name>
    <dbReference type="NCBI Taxonomy" id="2528176"/>
    <lineage>
        <taxon>Bacteria</taxon>
        <taxon>Bacillati</taxon>
        <taxon>Chloroflexota</taxon>
        <taxon>Chloroflexia</taxon>
        <taxon>Chloroflexales</taxon>
        <taxon>Chloroflexineae</taxon>
        <taxon>Oscillochloridaceae</taxon>
        <taxon>Candidatus Chloroploca</taxon>
    </lineage>
</organism>
<name>A0ABS4D9T3_9CHLR</name>
<protein>
    <submittedName>
        <fullName evidence="3">NACHT domain-containing protein</fullName>
    </submittedName>
</protein>
<dbReference type="RefSeq" id="WP_135478190.1">
    <property type="nucleotide sequence ID" value="NZ_SIJK02000016.1"/>
</dbReference>
<feature type="transmembrane region" description="Helical" evidence="1">
    <location>
        <begin position="491"/>
        <end position="508"/>
    </location>
</feature>
<feature type="domain" description="NACHT" evidence="2">
    <location>
        <begin position="160"/>
        <end position="280"/>
    </location>
</feature>
<dbReference type="Proteomes" id="UP001193081">
    <property type="component" value="Unassembled WGS sequence"/>
</dbReference>
<feature type="transmembrane region" description="Helical" evidence="1">
    <location>
        <begin position="514"/>
        <end position="533"/>
    </location>
</feature>
<keyword evidence="4" id="KW-1185">Reference proteome</keyword>
<keyword evidence="1" id="KW-0812">Transmembrane</keyword>
<feature type="transmembrane region" description="Helical" evidence="1">
    <location>
        <begin position="423"/>
        <end position="446"/>
    </location>
</feature>
<evidence type="ECO:0000313" key="3">
    <source>
        <dbReference type="EMBL" id="MBP1466185.1"/>
    </source>
</evidence>
<evidence type="ECO:0000256" key="1">
    <source>
        <dbReference type="SAM" id="Phobius"/>
    </source>
</evidence>
<dbReference type="EMBL" id="SIJK02000016">
    <property type="protein sequence ID" value="MBP1466185.1"/>
    <property type="molecule type" value="Genomic_DNA"/>
</dbReference>
<evidence type="ECO:0000259" key="2">
    <source>
        <dbReference type="PROSITE" id="PS50837"/>
    </source>
</evidence>
<dbReference type="Pfam" id="PF05729">
    <property type="entry name" value="NACHT"/>
    <property type="match status" value="1"/>
</dbReference>
<feature type="transmembrane region" description="Helical" evidence="1">
    <location>
        <begin position="554"/>
        <end position="574"/>
    </location>
</feature>
<feature type="transmembrane region" description="Helical" evidence="1">
    <location>
        <begin position="452"/>
        <end position="470"/>
    </location>
</feature>
<proteinExistence type="predicted"/>
<feature type="transmembrane region" description="Helical" evidence="1">
    <location>
        <begin position="586"/>
        <end position="603"/>
    </location>
</feature>
<dbReference type="InterPro" id="IPR007111">
    <property type="entry name" value="NACHT_NTPase"/>
</dbReference>
<dbReference type="PROSITE" id="PS50837">
    <property type="entry name" value="NACHT"/>
    <property type="match status" value="1"/>
</dbReference>
<sequence>MNKQRNTIVVGALILLLMSVYSLLDSLVASWLQEILGSNLWVSIIPFLIIGAILFGWQLREYKRRNDQDSMPIPEAIRRKLDQDSFTDDLNRRLLNRMERDWIQGFLLPNTKTFNHLRLTYQTSHQIKRPFDDRIKFPNPVVKNFSGLSDLLTYFDDHDKCILILGDAGSGKTITLLQIMNQLIIRARKQKDDPVPVFLPLSTWSAVADDFESWIVEALDREYHFPKTEIAELIQNRRLIFVLDGLNEVKSDLRETCVSAINSYQRKYMGTGLIISSRTDEYLEIKNKLQIEGEIIIQSLTDSMIRNALTTALPVNSINIFLRDTEIRSLINTPFMLTIICQVHEELINDSFQKSTSPEILQKRLLHAYINHLFHHRPLKRMYNQSTTIYWLSKLAVQIKKNNRPSFQIESIRVEWLPKRLRIIPTWILGFTFSLIIGSFIGVIFAILDNSIVLGFFATLIIGSIIFAFSQFWRDIEPVEAVRVRFSAKEFLAGLISTVFTAYVLLLISPSNPVYTWIFAIFHSSLITVRRMLKADIIEEVVFPNQPILRSLRNGVLIGVSYWILSGILMGPAFDVVTGLTGGVRDGIIVGFFFGSIFGLRWGGRSAIQHYSVRVILRIYNILPLRLFAFLTHCTELSLIRKTGGNYVFSHPILLDYFVDLQNSKIKIDDPDFES</sequence>
<reference evidence="3 4" key="1">
    <citation type="submission" date="2021-03" db="EMBL/GenBank/DDBJ databases">
        <authorList>
            <person name="Grouzdev D.S."/>
        </authorList>
    </citation>
    <scope>NUCLEOTIDE SEQUENCE [LARGE SCALE GENOMIC DNA]</scope>
    <source>
        <strain evidence="3 4">M50-1</strain>
    </source>
</reference>
<dbReference type="Gene3D" id="3.40.50.300">
    <property type="entry name" value="P-loop containing nucleotide triphosphate hydrolases"/>
    <property type="match status" value="1"/>
</dbReference>
<keyword evidence="1" id="KW-1133">Transmembrane helix</keyword>
<keyword evidence="1" id="KW-0472">Membrane</keyword>
<feature type="transmembrane region" description="Helical" evidence="1">
    <location>
        <begin position="38"/>
        <end position="57"/>
    </location>
</feature>